<feature type="region of interest" description="Disordered" evidence="4">
    <location>
        <begin position="742"/>
        <end position="792"/>
    </location>
</feature>
<dbReference type="InterPro" id="IPR050333">
    <property type="entry name" value="SLRP"/>
</dbReference>
<dbReference type="InterPro" id="IPR003591">
    <property type="entry name" value="Leu-rich_rpt_typical-subtyp"/>
</dbReference>
<evidence type="ECO:0000256" key="3">
    <source>
        <dbReference type="ARBA" id="ARBA00022737"/>
    </source>
</evidence>
<feature type="region of interest" description="Disordered" evidence="4">
    <location>
        <begin position="607"/>
        <end position="729"/>
    </location>
</feature>
<keyword evidence="1" id="KW-0433">Leucine-rich repeat</keyword>
<keyword evidence="8" id="KW-1185">Reference proteome</keyword>
<feature type="compositionally biased region" description="Polar residues" evidence="4">
    <location>
        <begin position="635"/>
        <end position="650"/>
    </location>
</feature>
<sequence length="792" mass="91630">MGGTDHVQPATLLLLLVLTHTGQPVDAQHPVSCPSVCLCHITQAFCDNQGLNSVPKFPGKVTVAYLRNNALKRLRVTWFDQLPWLQHLLLKNNQIARIERGTFLNLTSLISLSLTQNHLRRVATETFYGLRRLRVLSLRDNQLTRIDDIFIDLTNVQLINIANNRIRRIGRHAFVSNKRLSVLDVRNNSITTIHRRTFRYLPLLKFLVLRDNPLKTVAFDFRPNCHLELIDFTHCSLTRMPRGLPYSVKDLRMSENNITRIDRRDFRKTRQIQVLDLNRNQINRIHRNTFVGLRVLNNLYIGKNLIRRIPRNLPVSLQGLYANFNSIGRVPPWLFQRGNLLEHLYLNNNKIEMVHHHAFDELHNLRSLDLNSNSIRLLKQYTFCNLSNLDLLDLSNNPITKIEDDAFVGLHKLRIFQLASISHNVHFARLSLFKGMRNLRFLDMHNTPMLTSHMEQDAFYEDYLDSVENLNLMNNKLRSLPLDFPTHFPALQAIKLSGNPWHCDKSLYWLVKWIRKKSVSFFAPEHMTCRTPPNLKGRPLIYLHESELKGSVEKQSHILHRHTNQPRRSVDDNYGPIRVPVTYEEKYIFTITRQTVIKHTPVAAPIRLTNASDNRPSLTGPQKGSPSHDSERNRSNVSTRGQTATTNELGQKQAHVGLSANTSERQQNNRTTQHVKTTHVRELHKLSESSYNSSETLRQTLPPTGQSQYDNSHHTTTDYPTLGKTDLYTTHKPEDKQQHYLSSIPISDKTQSSHVPKMTRYSDKMKGKTKLEKGRANRARSADKNKFDNDID</sequence>
<evidence type="ECO:0000256" key="1">
    <source>
        <dbReference type="ARBA" id="ARBA00022614"/>
    </source>
</evidence>
<gene>
    <name evidence="7" type="ORF">NP493_518g00049</name>
</gene>
<evidence type="ECO:0000256" key="5">
    <source>
        <dbReference type="SAM" id="SignalP"/>
    </source>
</evidence>
<feature type="compositionally biased region" description="Polar residues" evidence="4">
    <location>
        <begin position="742"/>
        <end position="754"/>
    </location>
</feature>
<dbReference type="GO" id="GO:0005615">
    <property type="term" value="C:extracellular space"/>
    <property type="evidence" value="ECO:0007669"/>
    <property type="project" value="TreeGrafter"/>
</dbReference>
<dbReference type="SMART" id="SM00369">
    <property type="entry name" value="LRR_TYP"/>
    <property type="match status" value="13"/>
</dbReference>
<dbReference type="InterPro" id="IPR000483">
    <property type="entry name" value="Cys-rich_flank_reg_C"/>
</dbReference>
<protein>
    <recommendedName>
        <fullName evidence="6">LRRCT domain-containing protein</fullName>
    </recommendedName>
</protein>
<evidence type="ECO:0000313" key="8">
    <source>
        <dbReference type="Proteomes" id="UP001209878"/>
    </source>
</evidence>
<evidence type="ECO:0000259" key="6">
    <source>
        <dbReference type="SMART" id="SM00082"/>
    </source>
</evidence>
<feature type="signal peptide" evidence="5">
    <location>
        <begin position="1"/>
        <end position="27"/>
    </location>
</feature>
<evidence type="ECO:0000313" key="7">
    <source>
        <dbReference type="EMBL" id="KAK2179023.1"/>
    </source>
</evidence>
<proteinExistence type="predicted"/>
<dbReference type="SMART" id="SM00082">
    <property type="entry name" value="LRRCT"/>
    <property type="match status" value="1"/>
</dbReference>
<dbReference type="InterPro" id="IPR001611">
    <property type="entry name" value="Leu-rich_rpt"/>
</dbReference>
<reference evidence="7" key="1">
    <citation type="journal article" date="2023" name="Mol. Biol. Evol.">
        <title>Third-Generation Sequencing Reveals the Adaptive Role of the Epigenome in Three Deep-Sea Polychaetes.</title>
        <authorList>
            <person name="Perez M."/>
            <person name="Aroh O."/>
            <person name="Sun Y."/>
            <person name="Lan Y."/>
            <person name="Juniper S.K."/>
            <person name="Young C.R."/>
            <person name="Angers B."/>
            <person name="Qian P.Y."/>
        </authorList>
    </citation>
    <scope>NUCLEOTIDE SEQUENCE</scope>
    <source>
        <strain evidence="7">R07B-5</strain>
    </source>
</reference>
<keyword evidence="2 5" id="KW-0732">Signal</keyword>
<dbReference type="Pfam" id="PF13855">
    <property type="entry name" value="LRR_8"/>
    <property type="match status" value="4"/>
</dbReference>
<dbReference type="Proteomes" id="UP001209878">
    <property type="component" value="Unassembled WGS sequence"/>
</dbReference>
<feature type="compositionally biased region" description="Polar residues" evidence="4">
    <location>
        <begin position="688"/>
        <end position="710"/>
    </location>
</feature>
<dbReference type="InterPro" id="IPR032675">
    <property type="entry name" value="LRR_dom_sf"/>
</dbReference>
<name>A0AAD9KY97_RIDPI</name>
<dbReference type="PANTHER" id="PTHR45712:SF22">
    <property type="entry name" value="INSULIN-LIKE GROWTH FACTOR-BINDING PROTEIN COMPLEX ACID LABILE SUBUNIT"/>
    <property type="match status" value="1"/>
</dbReference>
<accession>A0AAD9KY97</accession>
<feature type="compositionally biased region" description="Polar residues" evidence="4">
    <location>
        <begin position="609"/>
        <end position="625"/>
    </location>
</feature>
<dbReference type="Gene3D" id="3.80.10.10">
    <property type="entry name" value="Ribonuclease Inhibitor"/>
    <property type="match status" value="5"/>
</dbReference>
<evidence type="ECO:0000256" key="4">
    <source>
        <dbReference type="SAM" id="MobiDB-lite"/>
    </source>
</evidence>
<feature type="domain" description="LRRCT" evidence="6">
    <location>
        <begin position="499"/>
        <end position="551"/>
    </location>
</feature>
<dbReference type="SMART" id="SM00365">
    <property type="entry name" value="LRR_SD22"/>
    <property type="match status" value="5"/>
</dbReference>
<organism evidence="7 8">
    <name type="scientific">Ridgeia piscesae</name>
    <name type="common">Tubeworm</name>
    <dbReference type="NCBI Taxonomy" id="27915"/>
    <lineage>
        <taxon>Eukaryota</taxon>
        <taxon>Metazoa</taxon>
        <taxon>Spiralia</taxon>
        <taxon>Lophotrochozoa</taxon>
        <taxon>Annelida</taxon>
        <taxon>Polychaeta</taxon>
        <taxon>Sedentaria</taxon>
        <taxon>Canalipalpata</taxon>
        <taxon>Sabellida</taxon>
        <taxon>Siboglinidae</taxon>
        <taxon>Ridgeia</taxon>
    </lineage>
</organism>
<keyword evidence="3" id="KW-0677">Repeat</keyword>
<feature type="chain" id="PRO_5042077225" description="LRRCT domain-containing protein" evidence="5">
    <location>
        <begin position="28"/>
        <end position="792"/>
    </location>
</feature>
<dbReference type="PANTHER" id="PTHR45712">
    <property type="entry name" value="AGAP008170-PA"/>
    <property type="match status" value="1"/>
</dbReference>
<feature type="compositionally biased region" description="Basic and acidic residues" evidence="4">
    <location>
        <begin position="760"/>
        <end position="792"/>
    </location>
</feature>
<dbReference type="SUPFAM" id="SSF52058">
    <property type="entry name" value="L domain-like"/>
    <property type="match status" value="2"/>
</dbReference>
<evidence type="ECO:0000256" key="2">
    <source>
        <dbReference type="ARBA" id="ARBA00022729"/>
    </source>
</evidence>
<feature type="compositionally biased region" description="Polar residues" evidence="4">
    <location>
        <begin position="659"/>
        <end position="675"/>
    </location>
</feature>
<dbReference type="AlphaFoldDB" id="A0AAD9KY97"/>
<dbReference type="EMBL" id="JAODUO010000518">
    <property type="protein sequence ID" value="KAK2179023.1"/>
    <property type="molecule type" value="Genomic_DNA"/>
</dbReference>
<dbReference type="PROSITE" id="PS51450">
    <property type="entry name" value="LRR"/>
    <property type="match status" value="3"/>
</dbReference>
<comment type="caution">
    <text evidence="7">The sequence shown here is derived from an EMBL/GenBank/DDBJ whole genome shotgun (WGS) entry which is preliminary data.</text>
</comment>